<evidence type="ECO:0000313" key="3">
    <source>
        <dbReference type="Proteomes" id="UP000324629"/>
    </source>
</evidence>
<dbReference type="Proteomes" id="UP000324629">
    <property type="component" value="Unassembled WGS sequence"/>
</dbReference>
<dbReference type="AlphaFoldDB" id="A0A5J4P1Y3"/>
<dbReference type="InterPro" id="IPR011009">
    <property type="entry name" value="Kinase-like_dom_sf"/>
</dbReference>
<reference evidence="2 3" key="1">
    <citation type="journal article" date="2019" name="Gigascience">
        <title>Whole-genome sequence of the oriental lung fluke Paragonimus westermani.</title>
        <authorList>
            <person name="Oey H."/>
            <person name="Zakrzewski M."/>
            <person name="Narain K."/>
            <person name="Devi K.R."/>
            <person name="Agatsuma T."/>
            <person name="Nawaratna S."/>
            <person name="Gobert G.N."/>
            <person name="Jones M.K."/>
            <person name="Ragan M.A."/>
            <person name="McManus D.P."/>
            <person name="Krause L."/>
        </authorList>
    </citation>
    <scope>NUCLEOTIDE SEQUENCE [LARGE SCALE GENOMIC DNA]</scope>
    <source>
        <strain evidence="2 3">IND2009</strain>
    </source>
</reference>
<dbReference type="GO" id="GO:0005886">
    <property type="term" value="C:plasma membrane"/>
    <property type="evidence" value="ECO:0007669"/>
    <property type="project" value="TreeGrafter"/>
</dbReference>
<dbReference type="Gene3D" id="1.10.510.10">
    <property type="entry name" value="Transferase(Phosphotransferase) domain 1"/>
    <property type="match status" value="1"/>
</dbReference>
<comment type="caution">
    <text evidence="2">The sequence shown here is derived from an EMBL/GenBank/DDBJ whole genome shotgun (WGS) entry which is preliminary data.</text>
</comment>
<dbReference type="InterPro" id="IPR050122">
    <property type="entry name" value="RTK"/>
</dbReference>
<keyword evidence="3" id="KW-1185">Reference proteome</keyword>
<dbReference type="GO" id="GO:0007169">
    <property type="term" value="P:cell surface receptor protein tyrosine kinase signaling pathway"/>
    <property type="evidence" value="ECO:0007669"/>
    <property type="project" value="TreeGrafter"/>
</dbReference>
<dbReference type="SUPFAM" id="SSF56112">
    <property type="entry name" value="Protein kinase-like (PK-like)"/>
    <property type="match status" value="1"/>
</dbReference>
<evidence type="ECO:0000313" key="2">
    <source>
        <dbReference type="EMBL" id="KAA3681440.1"/>
    </source>
</evidence>
<dbReference type="GO" id="GO:0043235">
    <property type="term" value="C:receptor complex"/>
    <property type="evidence" value="ECO:0007669"/>
    <property type="project" value="TreeGrafter"/>
</dbReference>
<accession>A0A5J4P1Y3</accession>
<dbReference type="GO" id="GO:0004714">
    <property type="term" value="F:transmembrane receptor protein tyrosine kinase activity"/>
    <property type="evidence" value="ECO:0007669"/>
    <property type="project" value="TreeGrafter"/>
</dbReference>
<gene>
    <name evidence="2" type="ORF">DEA37_0004964</name>
</gene>
<evidence type="ECO:0000259" key="1">
    <source>
        <dbReference type="Pfam" id="PF07714"/>
    </source>
</evidence>
<sequence>MRSYGCQEGVYLLARLCQHAIKNVISFLERGERMSRPPGCPTAVFDLMLSCWSADRKARPTFYQLRSSLSEVLSQISAPG</sequence>
<proteinExistence type="predicted"/>
<organism evidence="2 3">
    <name type="scientific">Paragonimus westermani</name>
    <dbReference type="NCBI Taxonomy" id="34504"/>
    <lineage>
        <taxon>Eukaryota</taxon>
        <taxon>Metazoa</taxon>
        <taxon>Spiralia</taxon>
        <taxon>Lophotrochozoa</taxon>
        <taxon>Platyhelminthes</taxon>
        <taxon>Trematoda</taxon>
        <taxon>Digenea</taxon>
        <taxon>Plagiorchiida</taxon>
        <taxon>Troglotremata</taxon>
        <taxon>Troglotrematidae</taxon>
        <taxon>Paragonimus</taxon>
    </lineage>
</organism>
<dbReference type="PANTHER" id="PTHR24416">
    <property type="entry name" value="TYROSINE-PROTEIN KINASE RECEPTOR"/>
    <property type="match status" value="1"/>
</dbReference>
<dbReference type="PANTHER" id="PTHR24416:SF611">
    <property type="entry name" value="TYROSINE-PROTEIN KINASE TRANSMEMBRANE RECEPTOR ROR"/>
    <property type="match status" value="1"/>
</dbReference>
<dbReference type="EMBL" id="QNGE01000201">
    <property type="protein sequence ID" value="KAA3681440.1"/>
    <property type="molecule type" value="Genomic_DNA"/>
</dbReference>
<feature type="domain" description="Serine-threonine/tyrosine-protein kinase catalytic" evidence="1">
    <location>
        <begin position="21"/>
        <end position="69"/>
    </location>
</feature>
<dbReference type="Pfam" id="PF07714">
    <property type="entry name" value="PK_Tyr_Ser-Thr"/>
    <property type="match status" value="1"/>
</dbReference>
<protein>
    <recommendedName>
        <fullName evidence="1">Serine-threonine/tyrosine-protein kinase catalytic domain-containing protein</fullName>
    </recommendedName>
</protein>
<dbReference type="InterPro" id="IPR001245">
    <property type="entry name" value="Ser-Thr/Tyr_kinase_cat_dom"/>
</dbReference>
<name>A0A5J4P1Y3_9TREM</name>